<dbReference type="AlphaFoldDB" id="A0A1E5W3E6"/>
<accession>A0A1E5W3E6</accession>
<evidence type="ECO:0000313" key="2">
    <source>
        <dbReference type="EMBL" id="OEL31914.1"/>
    </source>
</evidence>
<feature type="region of interest" description="Disordered" evidence="1">
    <location>
        <begin position="1"/>
        <end position="21"/>
    </location>
</feature>
<dbReference type="EMBL" id="LWDX02022528">
    <property type="protein sequence ID" value="OEL31914.1"/>
    <property type="molecule type" value="Genomic_DNA"/>
</dbReference>
<organism evidence="2 3">
    <name type="scientific">Dichanthelium oligosanthes</name>
    <dbReference type="NCBI Taxonomy" id="888268"/>
    <lineage>
        <taxon>Eukaryota</taxon>
        <taxon>Viridiplantae</taxon>
        <taxon>Streptophyta</taxon>
        <taxon>Embryophyta</taxon>
        <taxon>Tracheophyta</taxon>
        <taxon>Spermatophyta</taxon>
        <taxon>Magnoliopsida</taxon>
        <taxon>Liliopsida</taxon>
        <taxon>Poales</taxon>
        <taxon>Poaceae</taxon>
        <taxon>PACMAD clade</taxon>
        <taxon>Panicoideae</taxon>
        <taxon>Panicodae</taxon>
        <taxon>Paniceae</taxon>
        <taxon>Dichantheliinae</taxon>
        <taxon>Dichanthelium</taxon>
    </lineage>
</organism>
<evidence type="ECO:0000313" key="3">
    <source>
        <dbReference type="Proteomes" id="UP000095767"/>
    </source>
</evidence>
<reference evidence="2 3" key="1">
    <citation type="submission" date="2016-09" db="EMBL/GenBank/DDBJ databases">
        <title>The draft genome of Dichanthelium oligosanthes: A C3 panicoid grass species.</title>
        <authorList>
            <person name="Studer A.J."/>
            <person name="Schnable J.C."/>
            <person name="Brutnell T.P."/>
        </authorList>
    </citation>
    <scope>NUCLEOTIDE SEQUENCE [LARGE SCALE GENOMIC DNA]</scope>
    <source>
        <strain evidence="3">cv. Kellogg 1175</strain>
        <tissue evidence="2">Leaf</tissue>
    </source>
</reference>
<gene>
    <name evidence="2" type="ORF">BAE44_0007067</name>
</gene>
<evidence type="ECO:0000256" key="1">
    <source>
        <dbReference type="SAM" id="MobiDB-lite"/>
    </source>
</evidence>
<proteinExistence type="predicted"/>
<name>A0A1E5W3E6_9POAL</name>
<comment type="caution">
    <text evidence="2">The sequence shown here is derived from an EMBL/GenBank/DDBJ whole genome shotgun (WGS) entry which is preliminary data.</text>
</comment>
<sequence length="21" mass="2415">MRGEHTDPWGHLFGATTNYSH</sequence>
<protein>
    <submittedName>
        <fullName evidence="2">Uncharacterized protein</fullName>
    </submittedName>
</protein>
<dbReference type="Proteomes" id="UP000095767">
    <property type="component" value="Unassembled WGS sequence"/>
</dbReference>
<keyword evidence="3" id="KW-1185">Reference proteome</keyword>